<keyword evidence="2" id="KW-0676">Redox-active center</keyword>
<dbReference type="Pfam" id="PF00085">
    <property type="entry name" value="Thioredoxin"/>
    <property type="match status" value="1"/>
</dbReference>
<evidence type="ECO:0000256" key="1">
    <source>
        <dbReference type="ARBA" id="ARBA00008987"/>
    </source>
</evidence>
<reference evidence="4 5" key="1">
    <citation type="submission" date="2016-10" db="EMBL/GenBank/DDBJ databases">
        <authorList>
            <person name="de Groot N.N."/>
        </authorList>
    </citation>
    <scope>NUCLEOTIDE SEQUENCE [LARGE SCALE GENOMIC DNA]</scope>
    <source>
        <strain evidence="4 5">CPCC 202808</strain>
    </source>
</reference>
<dbReference type="PANTHER" id="PTHR45663:SF11">
    <property type="entry name" value="GEO12009P1"/>
    <property type="match status" value="1"/>
</dbReference>
<dbReference type="PROSITE" id="PS51352">
    <property type="entry name" value="THIOREDOXIN_2"/>
    <property type="match status" value="1"/>
</dbReference>
<dbReference type="STRING" id="504797.SAMN05421678_1069"/>
<dbReference type="GO" id="GO:0005829">
    <property type="term" value="C:cytosol"/>
    <property type="evidence" value="ECO:0007669"/>
    <property type="project" value="TreeGrafter"/>
</dbReference>
<evidence type="ECO:0000259" key="3">
    <source>
        <dbReference type="PROSITE" id="PS51352"/>
    </source>
</evidence>
<dbReference type="InterPro" id="IPR036249">
    <property type="entry name" value="Thioredoxin-like_sf"/>
</dbReference>
<dbReference type="Proteomes" id="UP000199052">
    <property type="component" value="Unassembled WGS sequence"/>
</dbReference>
<organism evidence="4 5">
    <name type="scientific">Actinopolymorpha cephalotaxi</name>
    <dbReference type="NCBI Taxonomy" id="504797"/>
    <lineage>
        <taxon>Bacteria</taxon>
        <taxon>Bacillati</taxon>
        <taxon>Actinomycetota</taxon>
        <taxon>Actinomycetes</taxon>
        <taxon>Propionibacteriales</taxon>
        <taxon>Actinopolymorphaceae</taxon>
        <taxon>Actinopolymorpha</taxon>
    </lineage>
</organism>
<sequence length="163" mass="18146">MRLDMEREKPMTSHDPLASVTCERCGRMNRVRSTVENAPRCGTCKSALPWVVDTDDDSYTDIVERSQVPVLIYMCAPWCPPSRRMTPILEQVAKDLAGQVKLVEVEVDEAPRVTERLAVRSVPTLIVMKRGEVLATHVGPAPAVTVRSWAEDALVTGHPKRLV</sequence>
<accession>A0A1I2RVX0</accession>
<gene>
    <name evidence="4" type="ORF">SAMN05421678_1069</name>
</gene>
<dbReference type="EMBL" id="FOOI01000006">
    <property type="protein sequence ID" value="SFG44630.1"/>
    <property type="molecule type" value="Genomic_DNA"/>
</dbReference>
<dbReference type="CDD" id="cd02947">
    <property type="entry name" value="TRX_family"/>
    <property type="match status" value="1"/>
</dbReference>
<feature type="domain" description="Thioredoxin" evidence="3">
    <location>
        <begin position="39"/>
        <end position="155"/>
    </location>
</feature>
<dbReference type="GO" id="GO:0045454">
    <property type="term" value="P:cell redox homeostasis"/>
    <property type="evidence" value="ECO:0007669"/>
    <property type="project" value="TreeGrafter"/>
</dbReference>
<evidence type="ECO:0000313" key="4">
    <source>
        <dbReference type="EMBL" id="SFG44630.1"/>
    </source>
</evidence>
<evidence type="ECO:0000256" key="2">
    <source>
        <dbReference type="ARBA" id="ARBA00023284"/>
    </source>
</evidence>
<name>A0A1I2RVX0_9ACTN</name>
<dbReference type="Gene3D" id="2.30.30.380">
    <property type="entry name" value="Zn-finger domain of Sec23/24"/>
    <property type="match status" value="1"/>
</dbReference>
<dbReference type="AlphaFoldDB" id="A0A1I2RVX0"/>
<evidence type="ECO:0000313" key="5">
    <source>
        <dbReference type="Proteomes" id="UP000199052"/>
    </source>
</evidence>
<protein>
    <submittedName>
        <fullName evidence="4">Thioredoxin 2</fullName>
    </submittedName>
</protein>
<dbReference type="InterPro" id="IPR013766">
    <property type="entry name" value="Thioredoxin_domain"/>
</dbReference>
<dbReference type="PANTHER" id="PTHR45663">
    <property type="entry name" value="GEO12009P1"/>
    <property type="match status" value="1"/>
</dbReference>
<dbReference type="GO" id="GO:0015035">
    <property type="term" value="F:protein-disulfide reductase activity"/>
    <property type="evidence" value="ECO:0007669"/>
    <property type="project" value="TreeGrafter"/>
</dbReference>
<dbReference type="Gene3D" id="3.40.30.10">
    <property type="entry name" value="Glutaredoxin"/>
    <property type="match status" value="1"/>
</dbReference>
<dbReference type="SUPFAM" id="SSF52833">
    <property type="entry name" value="Thioredoxin-like"/>
    <property type="match status" value="1"/>
</dbReference>
<comment type="similarity">
    <text evidence="1">Belongs to the thioredoxin family.</text>
</comment>
<proteinExistence type="inferred from homology"/>